<name>A0A319DEC5_9EURO</name>
<dbReference type="AlphaFoldDB" id="A0A319DEC5"/>
<proteinExistence type="predicted"/>
<reference evidence="1 2" key="1">
    <citation type="submission" date="2018-02" db="EMBL/GenBank/DDBJ databases">
        <title>The genomes of Aspergillus section Nigri reveals drivers in fungal speciation.</title>
        <authorList>
            <consortium name="DOE Joint Genome Institute"/>
            <person name="Vesth T.C."/>
            <person name="Nybo J."/>
            <person name="Theobald S."/>
            <person name="Brandl J."/>
            <person name="Frisvad J.C."/>
            <person name="Nielsen K.F."/>
            <person name="Lyhne E.K."/>
            <person name="Kogle M.E."/>
            <person name="Kuo A."/>
            <person name="Riley R."/>
            <person name="Clum A."/>
            <person name="Nolan M."/>
            <person name="Lipzen A."/>
            <person name="Salamov A."/>
            <person name="Henrissat B."/>
            <person name="Wiebenga A."/>
            <person name="De vries R.P."/>
            <person name="Grigoriev I.V."/>
            <person name="Mortensen U.H."/>
            <person name="Andersen M.R."/>
            <person name="Baker S.E."/>
        </authorList>
    </citation>
    <scope>NUCLEOTIDE SEQUENCE [LARGE SCALE GENOMIC DNA]</scope>
    <source>
        <strain evidence="1 2">CBS 707.79</strain>
    </source>
</reference>
<dbReference type="Proteomes" id="UP000247810">
    <property type="component" value="Unassembled WGS sequence"/>
</dbReference>
<sequence length="133" mass="15051">MPSFFFLFPDSRIRMSSHSSPLCLPVPFRILVCRSVPVSFQKLLLSYPPHSTLLASPCLCSSVSPDPLFEQLSSNTCDMKHLLSGFYSTYCFILSSIMVPHHLRAFLKHVYQGPGTTIIKSRQKKNTHSHTHL</sequence>
<gene>
    <name evidence="1" type="ORF">BO71DRAFT_200237</name>
</gene>
<evidence type="ECO:0000313" key="2">
    <source>
        <dbReference type="Proteomes" id="UP000247810"/>
    </source>
</evidence>
<accession>A0A319DEC5</accession>
<dbReference type="EMBL" id="KZ825851">
    <property type="protein sequence ID" value="PYH95534.1"/>
    <property type="molecule type" value="Genomic_DNA"/>
</dbReference>
<dbReference type="VEuPathDB" id="FungiDB:BO71DRAFT_200237"/>
<keyword evidence="2" id="KW-1185">Reference proteome</keyword>
<evidence type="ECO:0000313" key="1">
    <source>
        <dbReference type="EMBL" id="PYH95534.1"/>
    </source>
</evidence>
<protein>
    <submittedName>
        <fullName evidence="1">Uncharacterized protein</fullName>
    </submittedName>
</protein>
<organism evidence="1 2">
    <name type="scientific">Aspergillus ellipticus CBS 707.79</name>
    <dbReference type="NCBI Taxonomy" id="1448320"/>
    <lineage>
        <taxon>Eukaryota</taxon>
        <taxon>Fungi</taxon>
        <taxon>Dikarya</taxon>
        <taxon>Ascomycota</taxon>
        <taxon>Pezizomycotina</taxon>
        <taxon>Eurotiomycetes</taxon>
        <taxon>Eurotiomycetidae</taxon>
        <taxon>Eurotiales</taxon>
        <taxon>Aspergillaceae</taxon>
        <taxon>Aspergillus</taxon>
        <taxon>Aspergillus subgen. Circumdati</taxon>
    </lineage>
</organism>